<dbReference type="Gene3D" id="3.60.40.10">
    <property type="entry name" value="PPM-type phosphatase domain"/>
    <property type="match status" value="1"/>
</dbReference>
<dbReference type="SMART" id="SM00331">
    <property type="entry name" value="PP2C_SIG"/>
    <property type="match status" value="1"/>
</dbReference>
<dbReference type="RefSeq" id="WP_120271495.1">
    <property type="nucleotide sequence ID" value="NZ_RAPN01000001.1"/>
</dbReference>
<dbReference type="AlphaFoldDB" id="A0A419W3L4"/>
<dbReference type="Gene3D" id="6.10.340.10">
    <property type="match status" value="1"/>
</dbReference>
<gene>
    <name evidence="5" type="ORF">BC643_0398</name>
</gene>
<dbReference type="InterPro" id="IPR052016">
    <property type="entry name" value="Bact_Sigma-Reg"/>
</dbReference>
<evidence type="ECO:0000313" key="6">
    <source>
        <dbReference type="Proteomes" id="UP000283387"/>
    </source>
</evidence>
<dbReference type="InterPro" id="IPR003660">
    <property type="entry name" value="HAMP_dom"/>
</dbReference>
<dbReference type="PROSITE" id="PS50885">
    <property type="entry name" value="HAMP"/>
    <property type="match status" value="1"/>
</dbReference>
<feature type="transmembrane region" description="Helical" evidence="3">
    <location>
        <begin position="6"/>
        <end position="30"/>
    </location>
</feature>
<comment type="caution">
    <text evidence="5">The sequence shown here is derived from an EMBL/GenBank/DDBJ whole genome shotgun (WGS) entry which is preliminary data.</text>
</comment>
<protein>
    <submittedName>
        <fullName evidence="5">Sigma-B regulation protein RsbU (Phosphoserine phosphatase)</fullName>
    </submittedName>
</protein>
<keyword evidence="3" id="KW-1133">Transmembrane helix</keyword>
<evidence type="ECO:0000256" key="2">
    <source>
        <dbReference type="SAM" id="Coils"/>
    </source>
</evidence>
<keyword evidence="2" id="KW-0175">Coiled coil</keyword>
<keyword evidence="3" id="KW-0472">Membrane</keyword>
<feature type="domain" description="HAMP" evidence="4">
    <location>
        <begin position="324"/>
        <end position="373"/>
    </location>
</feature>
<dbReference type="PANTHER" id="PTHR43156">
    <property type="entry name" value="STAGE II SPORULATION PROTEIN E-RELATED"/>
    <property type="match status" value="1"/>
</dbReference>
<accession>A0A419W3L4</accession>
<evidence type="ECO:0000313" key="5">
    <source>
        <dbReference type="EMBL" id="RKD90062.1"/>
    </source>
</evidence>
<feature type="transmembrane region" description="Helical" evidence="3">
    <location>
        <begin position="300"/>
        <end position="323"/>
    </location>
</feature>
<dbReference type="InterPro" id="IPR036457">
    <property type="entry name" value="PPM-type-like_dom_sf"/>
</dbReference>
<reference evidence="5 6" key="1">
    <citation type="submission" date="2018-09" db="EMBL/GenBank/DDBJ databases">
        <title>Genomic Encyclopedia of Archaeal and Bacterial Type Strains, Phase II (KMG-II): from individual species to whole genera.</title>
        <authorList>
            <person name="Goeker M."/>
        </authorList>
    </citation>
    <scope>NUCLEOTIDE SEQUENCE [LARGE SCALE GENOMIC DNA]</scope>
    <source>
        <strain evidence="5 6">DSM 27148</strain>
    </source>
</reference>
<dbReference type="Gene3D" id="3.30.450.20">
    <property type="entry name" value="PAS domain"/>
    <property type="match status" value="1"/>
</dbReference>
<dbReference type="GO" id="GO:0016791">
    <property type="term" value="F:phosphatase activity"/>
    <property type="evidence" value="ECO:0007669"/>
    <property type="project" value="TreeGrafter"/>
</dbReference>
<proteinExistence type="predicted"/>
<keyword evidence="3" id="KW-0812">Transmembrane</keyword>
<name>A0A419W3L4_9BACT</name>
<dbReference type="OrthoDB" id="9763484at2"/>
<dbReference type="CDD" id="cd12912">
    <property type="entry name" value="PDC2_MCP_like"/>
    <property type="match status" value="1"/>
</dbReference>
<dbReference type="GO" id="GO:0016020">
    <property type="term" value="C:membrane"/>
    <property type="evidence" value="ECO:0007669"/>
    <property type="project" value="InterPro"/>
</dbReference>
<evidence type="ECO:0000256" key="1">
    <source>
        <dbReference type="ARBA" id="ARBA00022801"/>
    </source>
</evidence>
<dbReference type="Pfam" id="PF07228">
    <property type="entry name" value="SpoIIE"/>
    <property type="match status" value="1"/>
</dbReference>
<feature type="coiled-coil region" evidence="2">
    <location>
        <begin position="347"/>
        <end position="381"/>
    </location>
</feature>
<dbReference type="PANTHER" id="PTHR43156:SF2">
    <property type="entry name" value="STAGE II SPORULATION PROTEIN E"/>
    <property type="match status" value="1"/>
</dbReference>
<dbReference type="InterPro" id="IPR001932">
    <property type="entry name" value="PPM-type_phosphatase-like_dom"/>
</dbReference>
<dbReference type="EMBL" id="RAPN01000001">
    <property type="protein sequence ID" value="RKD90062.1"/>
    <property type="molecule type" value="Genomic_DNA"/>
</dbReference>
<dbReference type="Proteomes" id="UP000283387">
    <property type="component" value="Unassembled WGS sequence"/>
</dbReference>
<keyword evidence="1" id="KW-0378">Hydrolase</keyword>
<keyword evidence="6" id="KW-1185">Reference proteome</keyword>
<evidence type="ECO:0000256" key="3">
    <source>
        <dbReference type="SAM" id="Phobius"/>
    </source>
</evidence>
<dbReference type="GO" id="GO:0007165">
    <property type="term" value="P:signal transduction"/>
    <property type="evidence" value="ECO:0007669"/>
    <property type="project" value="InterPro"/>
</dbReference>
<sequence length="628" mass="70834">MNNRSIIFQLSFYILVTVTVTVAIGVYLNYNFSRRILMQKIEENAIYQSDKVTNKIAHYVVTAQEVTRNVSAQLPYYDENGKLEEFLTNVLKMNRILSGFRLELKGDDGKRYIAIFAKSEKEFLVLHDEKYCQFPNFVEIKSIVAKQTEGLWSDPFYCPLDTSLLVTSFTEAVRNSDGTVVGYLSGQINLNFLAKLVAGIDIEKGGLSFILSKDGTFLTHPNPTWVMKKNIYDIPEKIFPKKRAEYEGMMRSHQEGSGFAFPEFFGYEKAWFHFSPVPYTYWTVVIIVPANKLFLELDSLLRNVILLSTLGLIAVLLIIVYIMRKMLSPLSTIAKSIKRLSTGDIRVGDQRNEIQMLSSSLNELQARYTKYVNEQNQSKKDRRKIEKDLKSAKEIQTAIIPAEFNPGRKMAVIDLYALLDPAETIGGDLYDYFFVDSTHLLFTMGDVSGKGIPAALFMAVASTLIKGKSTSLSAHEIVEHVNNELSLQNANQNFLTLFLGILDIETGEFSYCNAAHNYPYILTASGEVRTLDKTHGLPVGVYSSKAYAGDTGYLKAGDRIVLYTDGVTDCRDESGEFFGNSNLAQTIKTIPDFSAKESTLYIFDRLKEFRGEADQSDDISLMVIRYKG</sequence>
<organism evidence="5 6">
    <name type="scientific">Mangrovibacterium diazotrophicum</name>
    <dbReference type="NCBI Taxonomy" id="1261403"/>
    <lineage>
        <taxon>Bacteria</taxon>
        <taxon>Pseudomonadati</taxon>
        <taxon>Bacteroidota</taxon>
        <taxon>Bacteroidia</taxon>
        <taxon>Marinilabiliales</taxon>
        <taxon>Prolixibacteraceae</taxon>
        <taxon>Mangrovibacterium</taxon>
    </lineage>
</organism>
<dbReference type="SUPFAM" id="SSF81606">
    <property type="entry name" value="PP2C-like"/>
    <property type="match status" value="1"/>
</dbReference>
<evidence type="ECO:0000259" key="4">
    <source>
        <dbReference type="PROSITE" id="PS50885"/>
    </source>
</evidence>